<accession>A0A2S7DMW4</accession>
<feature type="transmembrane region" description="Helical" evidence="1">
    <location>
        <begin position="319"/>
        <end position="336"/>
    </location>
</feature>
<sequence length="537" mass="58624">MQSYFNPALDIVQYALMTQWPAPLTGMLMGALHAAVFLPAAAIAWYVLEGNRQRARLVPLLSLTGLCSAAFLSEFANTMADATTALPVLGALAVVMRAQRCQAAGAGPATRDWLWAGLLLGLAVACKLTNATYALAMAAAALSAGGRPRARLLGLTAMTLAALAVFGLIAGPWYLRIWEQFGNPLFPQFNAYFHAPLAQPISAGDTRWLPRNVGEWLAWPLVFTFNPWRVSEIALFQCIWALLYLAVLAIAARALLRKSLPAPDWSAQARTLLIFVGAGYLLWQAAFSIHRYLLALEVVAPLALWLCCQRVFAAPQAPWMGGGLVAFSALIALGGWNDWGRESWAWRSFRVEQPGIAQPAAATVLLVGDEPQAWRVALLPAQTRYVGVATNLPASDAYRDRVRALLAERPQHYAMLGAVMDKQVPRIQRMNRWAQRFGLSAQPDCTGLRWLVGHGLRAELDTTQPGQCMLRVLRQKAEVVEAANRQLRDTARQQLLSYGVSLDPANCRTLSSQIGQGFYPYQFCEVGLVSSAPAQGS</sequence>
<protein>
    <recommendedName>
        <fullName evidence="4">DUF2029 domain-containing protein</fullName>
    </recommendedName>
</protein>
<feature type="transmembrane region" description="Helical" evidence="1">
    <location>
        <begin position="27"/>
        <end position="48"/>
    </location>
</feature>
<feature type="transmembrane region" description="Helical" evidence="1">
    <location>
        <begin position="267"/>
        <end position="283"/>
    </location>
</feature>
<proteinExistence type="predicted"/>
<evidence type="ECO:0000313" key="2">
    <source>
        <dbReference type="EMBL" id="PPU75142.1"/>
    </source>
</evidence>
<dbReference type="AlphaFoldDB" id="A0A2S7DMW4"/>
<comment type="caution">
    <text evidence="2">The sequence shown here is derived from an EMBL/GenBank/DDBJ whole genome shotgun (WGS) entry which is preliminary data.</text>
</comment>
<organism evidence="2 3">
    <name type="scientific">Xanthomonas melonis</name>
    <dbReference type="NCBI Taxonomy" id="56456"/>
    <lineage>
        <taxon>Bacteria</taxon>
        <taxon>Pseudomonadati</taxon>
        <taxon>Pseudomonadota</taxon>
        <taxon>Gammaproteobacteria</taxon>
        <taxon>Lysobacterales</taxon>
        <taxon>Lysobacteraceae</taxon>
        <taxon>Xanthomonas</taxon>
    </lineage>
</organism>
<dbReference type="EMBL" id="MDEH01000001">
    <property type="protein sequence ID" value="PPU75142.1"/>
    <property type="molecule type" value="Genomic_DNA"/>
</dbReference>
<keyword evidence="1" id="KW-0812">Transmembrane</keyword>
<reference evidence="2 3" key="1">
    <citation type="submission" date="2016-08" db="EMBL/GenBank/DDBJ databases">
        <authorList>
            <person name="Seilhamer J.J."/>
        </authorList>
    </citation>
    <scope>NUCLEOTIDE SEQUENCE [LARGE SCALE GENOMIC DNA]</scope>
    <source>
        <strain evidence="2 3">CFBP4644</strain>
    </source>
</reference>
<evidence type="ECO:0000313" key="3">
    <source>
        <dbReference type="Proteomes" id="UP000239865"/>
    </source>
</evidence>
<feature type="transmembrane region" description="Helical" evidence="1">
    <location>
        <begin position="233"/>
        <end position="255"/>
    </location>
</feature>
<evidence type="ECO:0000256" key="1">
    <source>
        <dbReference type="SAM" id="Phobius"/>
    </source>
</evidence>
<dbReference type="OrthoDB" id="1814621at2"/>
<gene>
    <name evidence="2" type="ORF">XmelCFBP4644_01105</name>
</gene>
<feature type="transmembrane region" description="Helical" evidence="1">
    <location>
        <begin position="113"/>
        <end position="140"/>
    </location>
</feature>
<evidence type="ECO:0008006" key="4">
    <source>
        <dbReference type="Google" id="ProtNLM"/>
    </source>
</evidence>
<feature type="transmembrane region" description="Helical" evidence="1">
    <location>
        <begin position="60"/>
        <end position="80"/>
    </location>
</feature>
<keyword evidence="1" id="KW-0472">Membrane</keyword>
<dbReference type="Proteomes" id="UP000239865">
    <property type="component" value="Unassembled WGS sequence"/>
</dbReference>
<keyword evidence="1" id="KW-1133">Transmembrane helix</keyword>
<feature type="transmembrane region" description="Helical" evidence="1">
    <location>
        <begin position="152"/>
        <end position="175"/>
    </location>
</feature>
<name>A0A2S7DMW4_9XANT</name>